<dbReference type="Proteomes" id="UP000201288">
    <property type="component" value="Segment"/>
</dbReference>
<dbReference type="Gene3D" id="3.30.460.10">
    <property type="entry name" value="Beta Polymerase, domain 2"/>
    <property type="match status" value="1"/>
</dbReference>
<evidence type="ECO:0000313" key="3">
    <source>
        <dbReference type="EMBL" id="AKA61826.1"/>
    </source>
</evidence>
<evidence type="ECO:0000313" key="4">
    <source>
        <dbReference type="Proteomes" id="UP000201288"/>
    </source>
</evidence>
<protein>
    <recommendedName>
        <fullName evidence="2">Poly A polymerase head domain-containing protein</fullName>
    </recommendedName>
</protein>
<keyword evidence="4" id="KW-1185">Reference proteome</keyword>
<dbReference type="InterPro" id="IPR043519">
    <property type="entry name" value="NT_sf"/>
</dbReference>
<keyword evidence="1" id="KW-0808">Transferase</keyword>
<dbReference type="GO" id="GO:0016779">
    <property type="term" value="F:nucleotidyltransferase activity"/>
    <property type="evidence" value="ECO:0007669"/>
    <property type="project" value="InterPro"/>
</dbReference>
<sequence>MYKSLSKINYMLNSITEETVTLVGGCVRDTLYGVTPKDYDAVICMGDAGEYYCHGMIEDIAYRFRQLGFKVELYQSYGLHEGEVINPTSFQAMFYSCLKVSMNNCQVDILLSKADTIEEHVKRHDCNMNMVWFDLESKQIKWCHDGDQPKCETLQFVPNVCNERIGRMYTKWIQLNSNSKD</sequence>
<dbReference type="OrthoDB" id="19181at10239"/>
<dbReference type="GeneID" id="26635550"/>
<evidence type="ECO:0000256" key="1">
    <source>
        <dbReference type="ARBA" id="ARBA00022679"/>
    </source>
</evidence>
<dbReference type="GO" id="GO:0006396">
    <property type="term" value="P:RNA processing"/>
    <property type="evidence" value="ECO:0007669"/>
    <property type="project" value="InterPro"/>
</dbReference>
<dbReference type="EMBL" id="KP890822">
    <property type="protein sequence ID" value="AKA61826.1"/>
    <property type="molecule type" value="Genomic_DNA"/>
</dbReference>
<dbReference type="Pfam" id="PF01743">
    <property type="entry name" value="PolyA_pol"/>
    <property type="match status" value="1"/>
</dbReference>
<dbReference type="GO" id="GO:0003723">
    <property type="term" value="F:RNA binding"/>
    <property type="evidence" value="ECO:0007669"/>
    <property type="project" value="InterPro"/>
</dbReference>
<dbReference type="InterPro" id="IPR002646">
    <property type="entry name" value="PolA_pol_head_dom"/>
</dbReference>
<accession>A0A0G2SSE2</accession>
<reference evidence="3 4" key="1">
    <citation type="submission" date="2015-03" db="EMBL/GenBank/DDBJ databases">
        <authorList>
            <person name="Melo L.D.R."/>
            <person name="Veiga P."/>
            <person name="Cerca N."/>
            <person name="Kropinski A.M."/>
            <person name="Azeredo J."/>
            <person name="Almeida C."/>
            <person name="Sillankorva S."/>
        </authorList>
    </citation>
    <scope>NUCLEOTIDE SEQUENCE [LARGE SCALE GENOMIC DNA]</scope>
</reference>
<name>A0A0G2SSE2_9CAUD</name>
<proteinExistence type="predicted"/>
<dbReference type="KEGG" id="vg:26635550"/>
<evidence type="ECO:0000259" key="2">
    <source>
        <dbReference type="Pfam" id="PF01743"/>
    </source>
</evidence>
<dbReference type="SUPFAM" id="SSF81301">
    <property type="entry name" value="Nucleotidyltransferase"/>
    <property type="match status" value="1"/>
</dbReference>
<gene>
    <name evidence="3" type="ORF">Pm5460_17</name>
</gene>
<organism evidence="3 4">
    <name type="scientific">Proteus phage vB_PmiP_Pm5460</name>
    <dbReference type="NCBI Taxonomy" id="1636249"/>
    <lineage>
        <taxon>Viruses</taxon>
        <taxon>Duplodnaviria</taxon>
        <taxon>Heunggongvirae</taxon>
        <taxon>Uroviricota</taxon>
        <taxon>Caudoviricetes</taxon>
        <taxon>Autographivirales</taxon>
        <taxon>Autosignataviridae</taxon>
        <taxon>Molineuxvirinae</taxon>
        <taxon>Acadevirus</taxon>
        <taxon>Acadevirus Pm5460</taxon>
    </lineage>
</organism>
<feature type="domain" description="Poly A polymerase head" evidence="2">
    <location>
        <begin position="22"/>
        <end position="146"/>
    </location>
</feature>
<dbReference type="RefSeq" id="YP_009209207.1">
    <property type="nucleotide sequence ID" value="NC_028916.1"/>
</dbReference>